<gene>
    <name evidence="7" type="ORF">C8D72_3484</name>
</gene>
<evidence type="ECO:0000256" key="1">
    <source>
        <dbReference type="ARBA" id="ARBA00004141"/>
    </source>
</evidence>
<keyword evidence="3 6" id="KW-1133">Transmembrane helix</keyword>
<dbReference type="RefSeq" id="WP_115855692.1">
    <property type="nucleotide sequence ID" value="NZ_QRDJ01000013.1"/>
</dbReference>
<evidence type="ECO:0000256" key="3">
    <source>
        <dbReference type="ARBA" id="ARBA00022989"/>
    </source>
</evidence>
<dbReference type="EMBL" id="QRDJ01000013">
    <property type="protein sequence ID" value="REC93325.1"/>
    <property type="molecule type" value="Genomic_DNA"/>
</dbReference>
<evidence type="ECO:0000256" key="4">
    <source>
        <dbReference type="ARBA" id="ARBA00023136"/>
    </source>
</evidence>
<comment type="subcellular location">
    <subcellularLocation>
        <location evidence="1">Membrane</location>
        <topology evidence="1">Multi-pass membrane protein</topology>
    </subcellularLocation>
</comment>
<name>A0A3D9DRR6_9GAMM</name>
<keyword evidence="2 6" id="KW-0812">Transmembrane</keyword>
<dbReference type="Proteomes" id="UP000256334">
    <property type="component" value="Unassembled WGS sequence"/>
</dbReference>
<evidence type="ECO:0000256" key="2">
    <source>
        <dbReference type="ARBA" id="ARBA00022692"/>
    </source>
</evidence>
<feature type="transmembrane region" description="Helical" evidence="6">
    <location>
        <begin position="149"/>
        <end position="173"/>
    </location>
</feature>
<proteinExistence type="predicted"/>
<reference evidence="7 8" key="1">
    <citation type="submission" date="2018-07" db="EMBL/GenBank/DDBJ databases">
        <title>Genomic Encyclopedia of Type Strains, Phase IV (KMG-IV): sequencing the most valuable type-strain genomes for metagenomic binning, comparative biology and taxonomic classification.</title>
        <authorList>
            <person name="Goeker M."/>
        </authorList>
    </citation>
    <scope>NUCLEOTIDE SEQUENCE [LARGE SCALE GENOMIC DNA]</scope>
    <source>
        <strain evidence="7 8">DSM 14324</strain>
    </source>
</reference>
<evidence type="ECO:0000256" key="6">
    <source>
        <dbReference type="SAM" id="Phobius"/>
    </source>
</evidence>
<evidence type="ECO:0000313" key="8">
    <source>
        <dbReference type="Proteomes" id="UP000256334"/>
    </source>
</evidence>
<feature type="region of interest" description="Disordered" evidence="5">
    <location>
        <begin position="311"/>
        <end position="332"/>
    </location>
</feature>
<dbReference type="AlphaFoldDB" id="A0A3D9DRR6"/>
<comment type="caution">
    <text evidence="7">The sequence shown here is derived from an EMBL/GenBank/DDBJ whole genome shotgun (WGS) entry which is preliminary data.</text>
</comment>
<dbReference type="OrthoDB" id="6956705at2"/>
<feature type="compositionally biased region" description="Gly residues" evidence="5">
    <location>
        <begin position="321"/>
        <end position="332"/>
    </location>
</feature>
<sequence>MAAIDTTTPGAYVFDWLDNELLPMLANSVGGLMQAISPVMGAAVITWFVLWAWRYIREQQPITDLLYKFFVLASVCFFAFSAPYYANTIIPMVNNLPFDLSEPFIGSGQDIQNAADNLINENSQIIKRMWDKAKFVSWSGVDLNNFANVTYATLIVGVLGNVYAAIGLFFMVVAKLMVNVLLAIGPAFIACAFFPAVRNYFNLWINQVVNYVILATIFAVIFSIQLTLINDLVQFDDGKLPPDRIDKIMVVYIIALATLTAIPMIASSLSGGMGLNGLVGNTVSTVMSMVNPAAAATRGLGKMAGGLGGGGGLGRNRITPGPGGGGTPPRAG</sequence>
<keyword evidence="8" id="KW-1185">Reference proteome</keyword>
<dbReference type="GO" id="GO:0016020">
    <property type="term" value="C:membrane"/>
    <property type="evidence" value="ECO:0007669"/>
    <property type="project" value="UniProtKB-SubCell"/>
</dbReference>
<protein>
    <submittedName>
        <fullName evidence="7">Type IV secretory pathway VirB6-like protein</fullName>
    </submittedName>
</protein>
<dbReference type="Pfam" id="PF04610">
    <property type="entry name" value="TrbL"/>
    <property type="match status" value="1"/>
</dbReference>
<accession>A0A3D9DRR6</accession>
<dbReference type="InterPro" id="IPR007688">
    <property type="entry name" value="Conjugal_tfr_TrbL/VirB6"/>
</dbReference>
<evidence type="ECO:0000256" key="5">
    <source>
        <dbReference type="SAM" id="MobiDB-lite"/>
    </source>
</evidence>
<feature type="transmembrane region" description="Helical" evidence="6">
    <location>
        <begin position="209"/>
        <end position="229"/>
    </location>
</feature>
<feature type="transmembrane region" description="Helical" evidence="6">
    <location>
        <begin position="32"/>
        <end position="53"/>
    </location>
</feature>
<keyword evidence="4 6" id="KW-0472">Membrane</keyword>
<evidence type="ECO:0000313" key="7">
    <source>
        <dbReference type="EMBL" id="REC93325.1"/>
    </source>
</evidence>
<feature type="transmembrane region" description="Helical" evidence="6">
    <location>
        <begin position="250"/>
        <end position="269"/>
    </location>
</feature>
<feature type="transmembrane region" description="Helical" evidence="6">
    <location>
        <begin position="65"/>
        <end position="86"/>
    </location>
</feature>
<feature type="transmembrane region" description="Helical" evidence="6">
    <location>
        <begin position="180"/>
        <end position="197"/>
    </location>
</feature>
<organism evidence="7 8">
    <name type="scientific">Kushneria indalinina DSM 14324</name>
    <dbReference type="NCBI Taxonomy" id="1122140"/>
    <lineage>
        <taxon>Bacteria</taxon>
        <taxon>Pseudomonadati</taxon>
        <taxon>Pseudomonadota</taxon>
        <taxon>Gammaproteobacteria</taxon>
        <taxon>Oceanospirillales</taxon>
        <taxon>Halomonadaceae</taxon>
        <taxon>Kushneria</taxon>
    </lineage>
</organism>
<dbReference type="GO" id="GO:0030255">
    <property type="term" value="P:protein secretion by the type IV secretion system"/>
    <property type="evidence" value="ECO:0007669"/>
    <property type="project" value="InterPro"/>
</dbReference>